<dbReference type="EMBL" id="CP065601">
    <property type="protein sequence ID" value="QPQ93358.1"/>
    <property type="molecule type" value="Genomic_DNA"/>
</dbReference>
<dbReference type="InterPro" id="IPR009081">
    <property type="entry name" value="PP-bd_ACP"/>
</dbReference>
<evidence type="ECO:0000313" key="3">
    <source>
        <dbReference type="Proteomes" id="UP000594892"/>
    </source>
</evidence>
<dbReference type="RefSeq" id="WP_015875907.1">
    <property type="nucleotide sequence ID" value="NZ_CP033641.1"/>
</dbReference>
<dbReference type="AlphaFoldDB" id="A0AAP9Y2Q1"/>
<dbReference type="GeneID" id="45698169"/>
<protein>
    <recommendedName>
        <fullName evidence="1">Carrier domain-containing protein</fullName>
    </recommendedName>
</protein>
<dbReference type="GO" id="GO:0031177">
    <property type="term" value="F:phosphopantetheine binding"/>
    <property type="evidence" value="ECO:0007669"/>
    <property type="project" value="TreeGrafter"/>
</dbReference>
<feature type="domain" description="Carrier" evidence="1">
    <location>
        <begin position="1"/>
        <end position="76"/>
    </location>
</feature>
<reference evidence="2 3" key="1">
    <citation type="submission" date="2020-12" db="EMBL/GenBank/DDBJ databases">
        <title>FDA dAtabase for Regulatory Grade micrObial Sequences (FDA-ARGOS): Supporting development and validation of Infectious Disease Dx tests.</title>
        <authorList>
            <person name="Minogue T."/>
            <person name="Wolcott M."/>
            <person name="Wasieloski L."/>
            <person name="Aguilar W."/>
            <person name="Moore D."/>
            <person name="Jaissle J."/>
            <person name="Tallon L."/>
            <person name="Sadzewicz L."/>
            <person name="Zhao X."/>
            <person name="Boylan J."/>
            <person name="Ott S."/>
            <person name="Bowen H."/>
            <person name="Vavikolanu K."/>
            <person name="Mehta A."/>
            <person name="Aluvathingal J."/>
            <person name="Nadendla S."/>
            <person name="Yan Y."/>
            <person name="Sichtig H."/>
        </authorList>
    </citation>
    <scope>NUCLEOTIDE SEQUENCE [LARGE SCALE GENOMIC DNA]</scope>
    <source>
        <strain evidence="2 3">FDAARGOS_949</strain>
    </source>
</reference>
<dbReference type="GO" id="GO:0044550">
    <property type="term" value="P:secondary metabolite biosynthetic process"/>
    <property type="evidence" value="ECO:0007669"/>
    <property type="project" value="TreeGrafter"/>
</dbReference>
<proteinExistence type="predicted"/>
<dbReference type="PROSITE" id="PS50075">
    <property type="entry name" value="CARRIER"/>
    <property type="match status" value="1"/>
</dbReference>
<dbReference type="SUPFAM" id="SSF52777">
    <property type="entry name" value="CoA-dependent acyltransferases"/>
    <property type="match status" value="2"/>
</dbReference>
<dbReference type="GO" id="GO:0005737">
    <property type="term" value="C:cytoplasm"/>
    <property type="evidence" value="ECO:0007669"/>
    <property type="project" value="TreeGrafter"/>
</dbReference>
<dbReference type="Gene3D" id="3.30.559.30">
    <property type="entry name" value="Nonribosomal peptide synthetase, condensation domain"/>
    <property type="match status" value="1"/>
</dbReference>
<dbReference type="GO" id="GO:0043041">
    <property type="term" value="P:amino acid activation for nonribosomal peptide biosynthetic process"/>
    <property type="evidence" value="ECO:0007669"/>
    <property type="project" value="TreeGrafter"/>
</dbReference>
<dbReference type="Pfam" id="PF00668">
    <property type="entry name" value="Condensation"/>
    <property type="match status" value="1"/>
</dbReference>
<evidence type="ECO:0000313" key="2">
    <source>
        <dbReference type="EMBL" id="QPQ93358.1"/>
    </source>
</evidence>
<dbReference type="Gene3D" id="3.30.559.10">
    <property type="entry name" value="Chloramphenicol acetyltransferase-like domain"/>
    <property type="match status" value="1"/>
</dbReference>
<dbReference type="InterPro" id="IPR036736">
    <property type="entry name" value="ACP-like_sf"/>
</dbReference>
<dbReference type="InterPro" id="IPR001242">
    <property type="entry name" value="Condensation_dom"/>
</dbReference>
<sequence length="538" mass="59328">MTPPPSSDTIATFWRRILAVDTLAETDNILAKGATSLHVLQFINWIEKHWHRRLPIRAVYMGPTISECAMAVAVLAPVSPDDSARTAYAAPNTVDFLQVLTGAQRHFHAEARRDPANPSLYVEASFHITGDVNLPALRQSFDIVGRRHEALHCYFVHEGAAVERRLDPDAQASIRCLNIDDTGAPRDISTLSARLAADLIEQTIDLSRAPLYRVVLAELGRREWLAVICAHHIILDGPGLHLWLKEVSDVYAEILATGSVRPALAAPQQSTYLAWLDAQLSSDVVVDAVDAFRQTMSGAETTISFAPVERTSGGPGLMHGSYRILLSENARAAIAGFAADHGCSHYAALITAWNIVIYRRLGIQDMTFRAAGSARDHAEFAQMIGMLWAPLYVRCQFSSDTTVGQLAGLAQASVIRSQAFLHMPFDTLVDALRPEIDMEKTPPNFHFTLHGNRLDRSLRLKGAEVSPLSFERIDHGADIKIHMNDGGDRLSGRLVYRADRLSESFVSELGREFCGVAARLRDWAQQPISACRRIYALA</sequence>
<name>A0AAP9Y2Q1_BURGL</name>
<organism evidence="2 3">
    <name type="scientific">Burkholderia glumae</name>
    <name type="common">Pseudomonas glumae</name>
    <dbReference type="NCBI Taxonomy" id="337"/>
    <lineage>
        <taxon>Bacteria</taxon>
        <taxon>Pseudomonadati</taxon>
        <taxon>Pseudomonadota</taxon>
        <taxon>Betaproteobacteria</taxon>
        <taxon>Burkholderiales</taxon>
        <taxon>Burkholderiaceae</taxon>
        <taxon>Burkholderia</taxon>
    </lineage>
</organism>
<dbReference type="Pfam" id="PF00550">
    <property type="entry name" value="PP-binding"/>
    <property type="match status" value="1"/>
</dbReference>
<dbReference type="Proteomes" id="UP000594892">
    <property type="component" value="Chromosome 2"/>
</dbReference>
<accession>A0AAP9Y2Q1</accession>
<dbReference type="GO" id="GO:0003824">
    <property type="term" value="F:catalytic activity"/>
    <property type="evidence" value="ECO:0007669"/>
    <property type="project" value="InterPro"/>
</dbReference>
<dbReference type="Gene3D" id="1.10.1200.10">
    <property type="entry name" value="ACP-like"/>
    <property type="match status" value="1"/>
</dbReference>
<dbReference type="InterPro" id="IPR023213">
    <property type="entry name" value="CAT-like_dom_sf"/>
</dbReference>
<evidence type="ECO:0000259" key="1">
    <source>
        <dbReference type="PROSITE" id="PS50075"/>
    </source>
</evidence>
<dbReference type="PANTHER" id="PTHR45527:SF1">
    <property type="entry name" value="FATTY ACID SYNTHASE"/>
    <property type="match status" value="1"/>
</dbReference>
<gene>
    <name evidence="2" type="ORF">I6H06_13935</name>
</gene>
<dbReference type="PANTHER" id="PTHR45527">
    <property type="entry name" value="NONRIBOSOMAL PEPTIDE SYNTHETASE"/>
    <property type="match status" value="1"/>
</dbReference>
<dbReference type="SUPFAM" id="SSF47336">
    <property type="entry name" value="ACP-like"/>
    <property type="match status" value="1"/>
</dbReference>